<dbReference type="InterPro" id="IPR011991">
    <property type="entry name" value="ArsR-like_HTH"/>
</dbReference>
<dbReference type="Gene3D" id="1.10.10.10">
    <property type="entry name" value="Winged helix-like DNA-binding domain superfamily/Winged helix DNA-binding domain"/>
    <property type="match status" value="1"/>
</dbReference>
<dbReference type="GO" id="GO:0003677">
    <property type="term" value="F:DNA binding"/>
    <property type="evidence" value="ECO:0007669"/>
    <property type="project" value="UniProtKB-KW"/>
</dbReference>
<keyword evidence="1" id="KW-0805">Transcription regulation</keyword>
<dbReference type="eggNOG" id="COG1846">
    <property type="taxonomic scope" value="Bacteria"/>
</dbReference>
<name>H5XFI6_9PSEU</name>
<keyword evidence="6" id="KW-1185">Reference proteome</keyword>
<dbReference type="PANTHER" id="PTHR43132:SF8">
    <property type="entry name" value="HTH-TYPE TRANSCRIPTIONAL REGULATOR KMTR"/>
    <property type="match status" value="1"/>
</dbReference>
<dbReference type="Pfam" id="PF01022">
    <property type="entry name" value="HTH_5"/>
    <property type="match status" value="1"/>
</dbReference>
<dbReference type="SMART" id="SM00418">
    <property type="entry name" value="HTH_ARSR"/>
    <property type="match status" value="1"/>
</dbReference>
<evidence type="ECO:0000256" key="1">
    <source>
        <dbReference type="ARBA" id="ARBA00023015"/>
    </source>
</evidence>
<evidence type="ECO:0000313" key="6">
    <source>
        <dbReference type="Proteomes" id="UP000002791"/>
    </source>
</evidence>
<evidence type="ECO:0000256" key="3">
    <source>
        <dbReference type="ARBA" id="ARBA00023163"/>
    </source>
</evidence>
<protein>
    <submittedName>
        <fullName evidence="5">Putative transcriptional regulator</fullName>
    </submittedName>
</protein>
<keyword evidence="3" id="KW-0804">Transcription</keyword>
<reference evidence="5 6" key="1">
    <citation type="submission" date="2011-11" db="EMBL/GenBank/DDBJ databases">
        <title>The Noncontiguous Finished sequence of Saccharomonospora cyanea NA-134.</title>
        <authorList>
            <consortium name="US DOE Joint Genome Institute"/>
            <person name="Lucas S."/>
            <person name="Han J."/>
            <person name="Lapidus A."/>
            <person name="Cheng J.-F."/>
            <person name="Goodwin L."/>
            <person name="Pitluck S."/>
            <person name="Peters L."/>
            <person name="Ovchinnikova G."/>
            <person name="Lu M."/>
            <person name="Detter J.C."/>
            <person name="Han C."/>
            <person name="Tapia R."/>
            <person name="Land M."/>
            <person name="Hauser L."/>
            <person name="Kyrpides N."/>
            <person name="Ivanova N."/>
            <person name="Pagani I."/>
            <person name="Brambilla E.-M."/>
            <person name="Klenk H.-P."/>
            <person name="Woyke T."/>
        </authorList>
    </citation>
    <scope>NUCLEOTIDE SEQUENCE [LARGE SCALE GENOMIC DNA]</scope>
    <source>
        <strain evidence="5 6">NA-134</strain>
    </source>
</reference>
<dbReference type="InterPro" id="IPR036390">
    <property type="entry name" value="WH_DNA-bd_sf"/>
</dbReference>
<dbReference type="Proteomes" id="UP000002791">
    <property type="component" value="Chromosome"/>
</dbReference>
<evidence type="ECO:0000313" key="5">
    <source>
        <dbReference type="EMBL" id="EHR59354.1"/>
    </source>
</evidence>
<proteinExistence type="predicted"/>
<dbReference type="PROSITE" id="PS50987">
    <property type="entry name" value="HTH_ARSR_2"/>
    <property type="match status" value="1"/>
</dbReference>
<dbReference type="HOGENOM" id="CLU_063235_1_0_11"/>
<dbReference type="SUPFAM" id="SSF46785">
    <property type="entry name" value="Winged helix' DNA-binding domain"/>
    <property type="match status" value="1"/>
</dbReference>
<dbReference type="SMART" id="SM00419">
    <property type="entry name" value="HTH_CRP"/>
    <property type="match status" value="1"/>
</dbReference>
<dbReference type="InterPro" id="IPR001845">
    <property type="entry name" value="HTH_ArsR_DNA-bd_dom"/>
</dbReference>
<dbReference type="RefSeq" id="WP_005453144.1">
    <property type="nucleotide sequence ID" value="NZ_CM001440.1"/>
</dbReference>
<evidence type="ECO:0000256" key="2">
    <source>
        <dbReference type="ARBA" id="ARBA00023125"/>
    </source>
</evidence>
<dbReference type="EMBL" id="CM001440">
    <property type="protein sequence ID" value="EHR59354.1"/>
    <property type="molecule type" value="Genomic_DNA"/>
</dbReference>
<dbReference type="InterPro" id="IPR012318">
    <property type="entry name" value="HTH_CRP"/>
</dbReference>
<dbReference type="InterPro" id="IPR051011">
    <property type="entry name" value="Metal_resp_trans_reg"/>
</dbReference>
<organism evidence="5 6">
    <name type="scientific">Saccharomonospora cyanea NA-134</name>
    <dbReference type="NCBI Taxonomy" id="882082"/>
    <lineage>
        <taxon>Bacteria</taxon>
        <taxon>Bacillati</taxon>
        <taxon>Actinomycetota</taxon>
        <taxon>Actinomycetes</taxon>
        <taxon>Pseudonocardiales</taxon>
        <taxon>Pseudonocardiaceae</taxon>
        <taxon>Saccharomonospora</taxon>
    </lineage>
</organism>
<dbReference type="AlphaFoldDB" id="H5XFI6"/>
<feature type="domain" description="HTH arsR-type" evidence="4">
    <location>
        <begin position="232"/>
        <end position="329"/>
    </location>
</feature>
<dbReference type="OrthoDB" id="3808065at2"/>
<dbReference type="InterPro" id="IPR036388">
    <property type="entry name" value="WH-like_DNA-bd_sf"/>
</dbReference>
<dbReference type="PRINTS" id="PR00778">
    <property type="entry name" value="HTHARSR"/>
</dbReference>
<keyword evidence="2" id="KW-0238">DNA-binding</keyword>
<dbReference type="PANTHER" id="PTHR43132">
    <property type="entry name" value="ARSENICAL RESISTANCE OPERON REPRESSOR ARSR-RELATED"/>
    <property type="match status" value="1"/>
</dbReference>
<gene>
    <name evidence="5" type="ORF">SaccyDRAFT_0420</name>
</gene>
<evidence type="ECO:0000259" key="4">
    <source>
        <dbReference type="PROSITE" id="PS50987"/>
    </source>
</evidence>
<accession>H5XFI6</accession>
<dbReference type="STRING" id="882082.SaccyDRAFT_0420"/>
<sequence length="329" mass="35629">MLRIHFTDRDIARVRIAREPDPLWEVVLGLQQLHPSHLGSLAHATWRRKAHEQLRRQGANGAVALLNDLVPLKGYFPDFLTPAAAEAGLDEGLAAVAATPRAQLSAELAYAARTRALPSRLRRLAHGDRATLEQVGAALRAVHDTVVRPGWAMVSDHVTADVAVRLRAFADGGAEGALASLRPVLRWEPPVLWADYPSRYGDLDVHLDGRGLRLVPSFFCWGTPVVLADPTLPPVVVYPVRHPSEFLTRADRRDTLAALLGGTRSRVLSALVSPSSTRELASRLALSPSSASEHTGILRNAGLVSTSREGQRVVHRLTALGEAVLTGEL</sequence>
<dbReference type="CDD" id="cd00090">
    <property type="entry name" value="HTH_ARSR"/>
    <property type="match status" value="1"/>
</dbReference>
<dbReference type="GO" id="GO:0003700">
    <property type="term" value="F:DNA-binding transcription factor activity"/>
    <property type="evidence" value="ECO:0007669"/>
    <property type="project" value="InterPro"/>
</dbReference>